<reference evidence="1" key="2">
    <citation type="submission" date="2020-09" db="EMBL/GenBank/DDBJ databases">
        <authorList>
            <person name="Sun Q."/>
            <person name="Ohkuma M."/>
        </authorList>
    </citation>
    <scope>NUCLEOTIDE SEQUENCE</scope>
    <source>
        <strain evidence="1">JCM 3313</strain>
    </source>
</reference>
<organism evidence="1 2">
    <name type="scientific">Saccharothrix coeruleofusca</name>
    <dbReference type="NCBI Taxonomy" id="33919"/>
    <lineage>
        <taxon>Bacteria</taxon>
        <taxon>Bacillati</taxon>
        <taxon>Actinomycetota</taxon>
        <taxon>Actinomycetes</taxon>
        <taxon>Pseudonocardiales</taxon>
        <taxon>Pseudonocardiaceae</taxon>
        <taxon>Saccharothrix</taxon>
    </lineage>
</organism>
<keyword evidence="2" id="KW-1185">Reference proteome</keyword>
<dbReference type="Proteomes" id="UP000639606">
    <property type="component" value="Unassembled WGS sequence"/>
</dbReference>
<proteinExistence type="predicted"/>
<reference evidence="1" key="1">
    <citation type="journal article" date="2014" name="Int. J. Syst. Evol. Microbiol.">
        <title>Complete genome sequence of Corynebacterium casei LMG S-19264T (=DSM 44701T), isolated from a smear-ripened cheese.</title>
        <authorList>
            <consortium name="US DOE Joint Genome Institute (JGI-PGF)"/>
            <person name="Walter F."/>
            <person name="Albersmeier A."/>
            <person name="Kalinowski J."/>
            <person name="Ruckert C."/>
        </authorList>
    </citation>
    <scope>NUCLEOTIDE SEQUENCE</scope>
    <source>
        <strain evidence="1">JCM 3313</strain>
    </source>
</reference>
<protein>
    <submittedName>
        <fullName evidence="1">Uncharacterized protein</fullName>
    </submittedName>
</protein>
<sequence length="66" mass="7016">MASTSAGWLATRTSWPAAQKAQPSGTMWYMCVAHAQLVSSIRMTAMVAALPLRFCSIGRSADAAQL</sequence>
<evidence type="ECO:0000313" key="1">
    <source>
        <dbReference type="EMBL" id="GGP85017.1"/>
    </source>
</evidence>
<evidence type="ECO:0000313" key="2">
    <source>
        <dbReference type="Proteomes" id="UP000639606"/>
    </source>
</evidence>
<comment type="caution">
    <text evidence="1">The sequence shown here is derived from an EMBL/GenBank/DDBJ whole genome shotgun (WGS) entry which is preliminary data.</text>
</comment>
<accession>A0A918AU72</accession>
<dbReference type="EMBL" id="BMRG01000027">
    <property type="protein sequence ID" value="GGP85017.1"/>
    <property type="molecule type" value="Genomic_DNA"/>
</dbReference>
<gene>
    <name evidence="1" type="ORF">GCM10010185_68580</name>
</gene>
<dbReference type="AlphaFoldDB" id="A0A918AU72"/>
<name>A0A918AU72_9PSEU</name>